<dbReference type="Pfam" id="PF08531">
    <property type="entry name" value="Bac_rhamnosid_N"/>
    <property type="match status" value="1"/>
</dbReference>
<dbReference type="InterPro" id="IPR008902">
    <property type="entry name" value="Rhamnosid_concanavalin"/>
</dbReference>
<evidence type="ECO:0000259" key="4">
    <source>
        <dbReference type="Pfam" id="PF05592"/>
    </source>
</evidence>
<dbReference type="SUPFAM" id="SSF48208">
    <property type="entry name" value="Six-hairpin glycosidases"/>
    <property type="match status" value="1"/>
</dbReference>
<evidence type="ECO:0000256" key="3">
    <source>
        <dbReference type="ARBA" id="ARBA00022801"/>
    </source>
</evidence>
<dbReference type="InterPro" id="IPR016007">
    <property type="entry name" value="Alpha_rhamnosid"/>
</dbReference>
<dbReference type="InterPro" id="IPR013737">
    <property type="entry name" value="Bac_rhamnosid_N"/>
</dbReference>
<dbReference type="EMBL" id="JAMZFV010000001">
    <property type="protein sequence ID" value="MCP1108959.1"/>
    <property type="molecule type" value="Genomic_DNA"/>
</dbReference>
<dbReference type="Proteomes" id="UP001523565">
    <property type="component" value="Unassembled WGS sequence"/>
</dbReference>
<feature type="domain" description="Alpha-L-rhamnosidase concanavalin-like" evidence="4">
    <location>
        <begin position="300"/>
        <end position="406"/>
    </location>
</feature>
<comment type="catalytic activity">
    <reaction evidence="1">
        <text>Hydrolysis of terminal non-reducing alpha-L-rhamnose residues in alpha-L-rhamnosides.</text>
        <dbReference type="EC" id="3.2.1.40"/>
    </reaction>
</comment>
<dbReference type="PANTHER" id="PTHR33307">
    <property type="entry name" value="ALPHA-RHAMNOSIDASE (EUROFUNG)"/>
    <property type="match status" value="1"/>
</dbReference>
<dbReference type="Pfam" id="PF05592">
    <property type="entry name" value="Bac_rhamnosid"/>
    <property type="match status" value="1"/>
</dbReference>
<evidence type="ECO:0000259" key="7">
    <source>
        <dbReference type="Pfam" id="PF17390"/>
    </source>
</evidence>
<evidence type="ECO:0000313" key="9">
    <source>
        <dbReference type="Proteomes" id="UP001523565"/>
    </source>
</evidence>
<dbReference type="PANTHER" id="PTHR33307:SF6">
    <property type="entry name" value="ALPHA-RHAMNOSIDASE (EUROFUNG)-RELATED"/>
    <property type="match status" value="1"/>
</dbReference>
<dbReference type="Pfam" id="PF17390">
    <property type="entry name" value="Bac_rhamnosid_C"/>
    <property type="match status" value="1"/>
</dbReference>
<dbReference type="EC" id="3.2.1.40" evidence="2"/>
<feature type="domain" description="Alpha-L-rhamnosidase C-terminal" evidence="7">
    <location>
        <begin position="777"/>
        <end position="840"/>
    </location>
</feature>
<dbReference type="InterPro" id="IPR013783">
    <property type="entry name" value="Ig-like_fold"/>
</dbReference>
<dbReference type="InterPro" id="IPR008928">
    <property type="entry name" value="6-hairpin_glycosidase_sf"/>
</dbReference>
<dbReference type="GO" id="GO:0016787">
    <property type="term" value="F:hydrolase activity"/>
    <property type="evidence" value="ECO:0007669"/>
    <property type="project" value="UniProtKB-KW"/>
</dbReference>
<dbReference type="Gene3D" id="2.60.120.260">
    <property type="entry name" value="Galactose-binding domain-like"/>
    <property type="match status" value="2"/>
</dbReference>
<comment type="caution">
    <text evidence="8">The sequence shown here is derived from an EMBL/GenBank/DDBJ whole genome shotgun (WGS) entry which is preliminary data.</text>
</comment>
<protein>
    <recommendedName>
        <fullName evidence="2">alpha-L-rhamnosidase</fullName>
        <ecNumber evidence="2">3.2.1.40</ecNumber>
    </recommendedName>
</protein>
<dbReference type="InterPro" id="IPR012341">
    <property type="entry name" value="6hp_glycosidase-like_sf"/>
</dbReference>
<gene>
    <name evidence="8" type="ORF">NK118_01680</name>
</gene>
<evidence type="ECO:0000256" key="2">
    <source>
        <dbReference type="ARBA" id="ARBA00012652"/>
    </source>
</evidence>
<feature type="domain" description="Bacterial alpha-L-rhamnosidase N-terminal" evidence="5">
    <location>
        <begin position="136"/>
        <end position="271"/>
    </location>
</feature>
<dbReference type="Gene3D" id="2.60.40.10">
    <property type="entry name" value="Immunoglobulins"/>
    <property type="match status" value="1"/>
</dbReference>
<accession>A0ABT1EE25</accession>
<dbReference type="Pfam" id="PF25788">
    <property type="entry name" value="Ig_Rha78A_N"/>
    <property type="match status" value="1"/>
</dbReference>
<feature type="domain" description="Alpha-L-rhamnosidase six-hairpin glycosidase" evidence="6">
    <location>
        <begin position="410"/>
        <end position="767"/>
    </location>
</feature>
<dbReference type="Pfam" id="PF17389">
    <property type="entry name" value="Bac_rhamnosid6H"/>
    <property type="match status" value="1"/>
</dbReference>
<reference evidence="8 9" key="1">
    <citation type="journal article" date="2022" name="Genome Biol. Evol.">
        <title>Host diet, physiology and behaviors set the stage for Lachnospiraceae cladogenesis.</title>
        <authorList>
            <person name="Vera-Ponce De Leon A."/>
            <person name="Schneider M."/>
            <person name="Jahnes B.C."/>
            <person name="Sadowski V."/>
            <person name="Camuy-Velez L.A."/>
            <person name="Duan J."/>
            <person name="Sabree Z.L."/>
        </authorList>
    </citation>
    <scope>NUCLEOTIDE SEQUENCE [LARGE SCALE GENOMIC DNA]</scope>
    <source>
        <strain evidence="8 9">PAL227</strain>
    </source>
</reference>
<keyword evidence="9" id="KW-1185">Reference proteome</keyword>
<evidence type="ECO:0000259" key="6">
    <source>
        <dbReference type="Pfam" id="PF17389"/>
    </source>
</evidence>
<sequence length="850" mass="96036">MKAVRLKTEHLTNPLGIDVLEPALTWNCEGGTRQRAYEIRAEKGGVEVWNTGRIESSKMHAKYAPVLKSRERITWQVRLWDEKDQVGEWSELASFEMGLLKREDFVATWINPELETDSKLHKPASYLRTSFTSEKCGQARLYVTAHGLYEVWLNHVRVGDFVLAPGTSTYDQNLAYQTYDVSAHIKPGENQVEVILGDGWYRSCSGVDGDRNLYGEDIALYFQLEVEGKTVCLSDESWCASSGGPLRENDMQQGEVFDARLAEIADFHPVKKEDFGVSNLVCSNSLRIKEKERFPGKIITTPKGETVIDYGQNLAGYVEFRLEGKDGEKLVLTHGESLDENGNFTTENFQDRKRHKEGGIRQEVVYTCKDGENHYKSRFTIWGFRYALVETALDLSTAEFTAIAVYSDMEQTGSFTCSDERVNQLVQNSLWSLKSNFCDVPTDCPTRERAAWTGDMGVFVDTGLYFMDCYPVIRRWLGECRLNQYEDGKLANIVPRNNVPSYFSKILAGSVGWGDAAIIVPYALYKRDGDPEILRENYEMMKKWYAFLEGRAKQKPLNPLKRLRKSPYRNYTIETGIDYGEWCEPDVESTMAMRTPQGKVASAYFAYSGKLLAEIAQVLGEEEDSIYYQEIAKKATKGYREIATVDGKIESDRQAEYVRALAFDLLEGEEEKEQAAVALNQLVINNNYHLNTGFLSTPSLCPVLSKYGYTETAFRLLLQDTMPSWLYAVQRGATTIWENWDGINEKGEVKNSLNHYSYGAVCGWLFGGVCGISVEGQQITIKPTPNRLLPEAKASYQSPVGEIVSGYRYAGERIIIEIHIPANTVGTLVLPNGDERELVVGANTVEMDHE</sequence>
<proteinExistence type="predicted"/>
<organism evidence="8 9">
    <name type="scientific">Ohessyouella blattaphilus</name>
    <dbReference type="NCBI Taxonomy" id="2949333"/>
    <lineage>
        <taxon>Bacteria</taxon>
        <taxon>Bacillati</taxon>
        <taxon>Bacillota</taxon>
        <taxon>Clostridia</taxon>
        <taxon>Lachnospirales</taxon>
        <taxon>Lachnospiraceae</taxon>
        <taxon>Ohessyouella</taxon>
    </lineage>
</organism>
<dbReference type="PIRSF" id="PIRSF010631">
    <property type="entry name" value="A-rhamnsds"/>
    <property type="match status" value="1"/>
</dbReference>
<dbReference type="Gene3D" id="1.50.10.10">
    <property type="match status" value="1"/>
</dbReference>
<dbReference type="Gene3D" id="2.60.420.10">
    <property type="entry name" value="Maltose phosphorylase, domain 3"/>
    <property type="match status" value="1"/>
</dbReference>
<dbReference type="RefSeq" id="WP_262067863.1">
    <property type="nucleotide sequence ID" value="NZ_JAMXOC010000001.1"/>
</dbReference>
<evidence type="ECO:0000259" key="5">
    <source>
        <dbReference type="Pfam" id="PF08531"/>
    </source>
</evidence>
<dbReference type="InterPro" id="IPR035396">
    <property type="entry name" value="Bac_rhamnosid6H"/>
</dbReference>
<keyword evidence="3 8" id="KW-0378">Hydrolase</keyword>
<evidence type="ECO:0000256" key="1">
    <source>
        <dbReference type="ARBA" id="ARBA00001445"/>
    </source>
</evidence>
<dbReference type="InterPro" id="IPR035398">
    <property type="entry name" value="Bac_rhamnosid_C"/>
</dbReference>
<name>A0ABT1EE25_9FIRM</name>
<evidence type="ECO:0000313" key="8">
    <source>
        <dbReference type="EMBL" id="MCP1108959.1"/>
    </source>
</evidence>